<comment type="caution">
    <text evidence="1">The sequence shown here is derived from an EMBL/GenBank/DDBJ whole genome shotgun (WGS) entry which is preliminary data.</text>
</comment>
<sequence>MAATLAATALGVPQVSAQPAPRPGPGPLPAALHACLGERQPLSVASQMPYVLVSVGGRQGQMVLDFGATLSTITPGNFQGVAEGQPAPEPLPGQPDLWAGFVFFGPWDPVRLQPQPAPAVQARAAAAAGGWPLAQAGVLGTDLLSSATWTLDYAGASLWRAPAGRGCGDAALRAAGFAALSTAGAYASDARTLSCPADGGPGCGNIPTVPLRIGPLTVPAQLDTGYDDSRQPGAININGALFDALRTAGVALRPRPDIALQLSTCVAGVSERIDAWQLAPAAGPRAGASAGAGVAFVDVDGRPVQRGPREVTLFVKRTPAAAAVCGGIGTWRQPAAQLGASFVAGGALVVDAARGRVWLR</sequence>
<dbReference type="Proteomes" id="UP001368500">
    <property type="component" value="Unassembled WGS sequence"/>
</dbReference>
<accession>A0ABU9BJM0</accession>
<proteinExistence type="predicted"/>
<reference evidence="1 2" key="1">
    <citation type="submission" date="2024-04" db="EMBL/GenBank/DDBJ databases">
        <title>Novel species of the genus Ideonella isolated from streams.</title>
        <authorList>
            <person name="Lu H."/>
        </authorList>
    </citation>
    <scope>NUCLEOTIDE SEQUENCE [LARGE SCALE GENOMIC DNA]</scope>
    <source>
        <strain evidence="1 2">BYS139W</strain>
    </source>
</reference>
<gene>
    <name evidence="1" type="ORF">AACH11_22415</name>
</gene>
<name>A0ABU9BJM0_9BURK</name>
<protein>
    <recommendedName>
        <fullName evidence="3">Peptidase A2 domain-containing protein</fullName>
    </recommendedName>
</protein>
<dbReference type="SUPFAM" id="SSF50630">
    <property type="entry name" value="Acid proteases"/>
    <property type="match status" value="1"/>
</dbReference>
<evidence type="ECO:0000313" key="1">
    <source>
        <dbReference type="EMBL" id="MEK8028723.1"/>
    </source>
</evidence>
<dbReference type="EMBL" id="JBBUTF010000029">
    <property type="protein sequence ID" value="MEK8028723.1"/>
    <property type="molecule type" value="Genomic_DNA"/>
</dbReference>
<dbReference type="RefSeq" id="WP_341376509.1">
    <property type="nucleotide sequence ID" value="NZ_JBBUTF010000029.1"/>
</dbReference>
<evidence type="ECO:0000313" key="2">
    <source>
        <dbReference type="Proteomes" id="UP001368500"/>
    </source>
</evidence>
<dbReference type="InterPro" id="IPR021109">
    <property type="entry name" value="Peptidase_aspartic_dom_sf"/>
</dbReference>
<organism evidence="1 2">
    <name type="scientific">Pseudaquabacterium rugosum</name>
    <dbReference type="NCBI Taxonomy" id="2984194"/>
    <lineage>
        <taxon>Bacteria</taxon>
        <taxon>Pseudomonadati</taxon>
        <taxon>Pseudomonadota</taxon>
        <taxon>Betaproteobacteria</taxon>
        <taxon>Burkholderiales</taxon>
        <taxon>Sphaerotilaceae</taxon>
        <taxon>Pseudaquabacterium</taxon>
    </lineage>
</organism>
<evidence type="ECO:0008006" key="3">
    <source>
        <dbReference type="Google" id="ProtNLM"/>
    </source>
</evidence>
<keyword evidence="2" id="KW-1185">Reference proteome</keyword>